<evidence type="ECO:0000256" key="1">
    <source>
        <dbReference type="SAM" id="MobiDB-lite"/>
    </source>
</evidence>
<keyword evidence="3" id="KW-1185">Reference proteome</keyword>
<evidence type="ECO:0000313" key="2">
    <source>
        <dbReference type="EMBL" id="ALC44294.1"/>
    </source>
</evidence>
<dbReference type="EMBL" id="CP012525">
    <property type="protein sequence ID" value="ALC44294.1"/>
    <property type="molecule type" value="Genomic_DNA"/>
</dbReference>
<dbReference type="STRING" id="30019.A0A0M5JB83"/>
<dbReference type="PANTHER" id="PTHR21391:SF0">
    <property type="entry name" value="AT04489P-RELATED"/>
    <property type="match status" value="1"/>
</dbReference>
<feature type="region of interest" description="Disordered" evidence="1">
    <location>
        <begin position="450"/>
        <end position="470"/>
    </location>
</feature>
<dbReference type="OrthoDB" id="7752111at2759"/>
<dbReference type="AlphaFoldDB" id="A0A0M5JB83"/>
<accession>A0A0M5JB83</accession>
<reference evidence="2 3" key="1">
    <citation type="submission" date="2015-08" db="EMBL/GenBank/DDBJ databases">
        <title>Ancestral chromatin configuration constrains chromatin evolution on differentiating sex chromosomes in Drosophila.</title>
        <authorList>
            <person name="Zhou Q."/>
            <person name="Bachtrog D."/>
        </authorList>
    </citation>
    <scope>NUCLEOTIDE SEQUENCE [LARGE SCALE GENOMIC DNA]</scope>
    <source>
        <tissue evidence="2">Whole larvae</tissue>
    </source>
</reference>
<feature type="region of interest" description="Disordered" evidence="1">
    <location>
        <begin position="1"/>
        <end position="22"/>
    </location>
</feature>
<evidence type="ECO:0000313" key="3">
    <source>
        <dbReference type="Proteomes" id="UP000494163"/>
    </source>
</evidence>
<dbReference type="PANTHER" id="PTHR21391">
    <property type="entry name" value="AT04489P-RELATED"/>
    <property type="match status" value="1"/>
</dbReference>
<gene>
    <name evidence="2" type="ORF">Dbus_chr3Lg1460</name>
</gene>
<proteinExistence type="predicted"/>
<sequence>MSKRKTAKVESALSDSRAAKDMSKNMNKESAFINLEVCEGIYQHNELENAKAALHENTQIFKGNKIQAFVERLIVVDENLKDTCGDGLSPFFLENEKHIYEIKKILDEKMMVDNRPLWKILKEQGKCDVLSIPDIEEEILSPLEIARRKRAFEIFNQIYIDKSWIDVLFLKSLKSNKNLLMDEFKESKDILTKLTTSEYEIVMKFLKMNHVRCPLYANRYQQYPNKEALKKFQEAYLYRVQYQTRRTMLAALRTIRILRAKSDVNRLLNVVESVMGDYVVVKTHRVMPWKFEFIAEVYNTVALTLSEQYTVPNNFKVTKDNALLTLLRHQMDTVKDFPKFKFGDRSTHQEPDLTDPNMLRSRRMISRLEMRMRFAKYSIEKCYLLYQIANIHLKSNRGDECSFAAHKAIEDTCMACNKAEYQNKKSSFQINASRRESKLSTVSLQRASKSSMISRGELTRPHSLSSLVME</sequence>
<dbReference type="Proteomes" id="UP000494163">
    <property type="component" value="Chromosome 3L"/>
</dbReference>
<protein>
    <submittedName>
        <fullName evidence="2">CG7634</fullName>
    </submittedName>
</protein>
<name>A0A0M5JB83_DROBS</name>
<organism evidence="2 3">
    <name type="scientific">Drosophila busckii</name>
    <name type="common">Fruit fly</name>
    <dbReference type="NCBI Taxonomy" id="30019"/>
    <lineage>
        <taxon>Eukaryota</taxon>
        <taxon>Metazoa</taxon>
        <taxon>Ecdysozoa</taxon>
        <taxon>Arthropoda</taxon>
        <taxon>Hexapoda</taxon>
        <taxon>Insecta</taxon>
        <taxon>Pterygota</taxon>
        <taxon>Neoptera</taxon>
        <taxon>Endopterygota</taxon>
        <taxon>Diptera</taxon>
        <taxon>Brachycera</taxon>
        <taxon>Muscomorpha</taxon>
        <taxon>Ephydroidea</taxon>
        <taxon>Drosophilidae</taxon>
        <taxon>Drosophila</taxon>
    </lineage>
</organism>
<dbReference type="OMA" id="QYQTRRT"/>